<dbReference type="Pfam" id="PF00135">
    <property type="entry name" value="COesterase"/>
    <property type="match status" value="1"/>
</dbReference>
<evidence type="ECO:0000256" key="6">
    <source>
        <dbReference type="RuleBase" id="RU361235"/>
    </source>
</evidence>
<gene>
    <name evidence="9" type="primary">LOC108736917</name>
</gene>
<dbReference type="PROSITE" id="PS00122">
    <property type="entry name" value="CARBOXYLESTERASE_B_1"/>
    <property type="match status" value="1"/>
</dbReference>
<reference evidence="9" key="1">
    <citation type="submission" date="2025-08" db="UniProtKB">
        <authorList>
            <consortium name="RefSeq"/>
        </authorList>
    </citation>
    <scope>IDENTIFICATION</scope>
    <source>
        <tissue evidence="9">Entire body</tissue>
    </source>
</reference>
<evidence type="ECO:0000256" key="3">
    <source>
        <dbReference type="ARBA" id="ARBA00022801"/>
    </source>
</evidence>
<dbReference type="KEGG" id="apln:108736917"/>
<dbReference type="GO" id="GO:0052689">
    <property type="term" value="F:carboxylic ester hydrolase activity"/>
    <property type="evidence" value="ECO:0007669"/>
    <property type="project" value="UniProtKB-KW"/>
</dbReference>
<dbReference type="InterPro" id="IPR002018">
    <property type="entry name" value="CarbesteraseB"/>
</dbReference>
<keyword evidence="3 6" id="KW-0378">Hydrolase</keyword>
<dbReference type="AlphaFoldDB" id="A0A1W4WY87"/>
<dbReference type="FunCoup" id="A0A1W4WY87">
    <property type="interactions" value="49"/>
</dbReference>
<evidence type="ECO:0000313" key="8">
    <source>
        <dbReference type="Proteomes" id="UP000192223"/>
    </source>
</evidence>
<name>A0A1W4WY87_AGRPL</name>
<evidence type="ECO:0000256" key="4">
    <source>
        <dbReference type="ARBA" id="ARBA00023157"/>
    </source>
</evidence>
<keyword evidence="8" id="KW-1185">Reference proteome</keyword>
<comment type="similarity">
    <text evidence="1 6">Belongs to the type-B carboxylesterase/lipase family.</text>
</comment>
<feature type="domain" description="Carboxylesterase type B" evidence="7">
    <location>
        <begin position="65"/>
        <end position="578"/>
    </location>
</feature>
<dbReference type="OrthoDB" id="19653at2759"/>
<keyword evidence="5" id="KW-0325">Glycoprotein</keyword>
<protein>
    <recommendedName>
        <fullName evidence="6">Carboxylic ester hydrolase</fullName>
        <ecNumber evidence="6">3.1.1.-</ecNumber>
    </recommendedName>
</protein>
<dbReference type="STRING" id="224129.A0A1W4WY87"/>
<evidence type="ECO:0000259" key="7">
    <source>
        <dbReference type="Pfam" id="PF00135"/>
    </source>
</evidence>
<dbReference type="SUPFAM" id="SSF53474">
    <property type="entry name" value="alpha/beta-Hydrolases"/>
    <property type="match status" value="1"/>
</dbReference>
<keyword evidence="4" id="KW-1015">Disulfide bond</keyword>
<dbReference type="Gene3D" id="3.40.50.1820">
    <property type="entry name" value="alpha/beta hydrolase"/>
    <property type="match status" value="1"/>
</dbReference>
<dbReference type="RefSeq" id="XP_018325030.1">
    <property type="nucleotide sequence ID" value="XM_018469528.1"/>
</dbReference>
<accession>A0A1W4WY87</accession>
<proteinExistence type="inferred from homology"/>
<dbReference type="InterPro" id="IPR019826">
    <property type="entry name" value="Carboxylesterase_B_AS"/>
</dbReference>
<evidence type="ECO:0000256" key="5">
    <source>
        <dbReference type="ARBA" id="ARBA00023180"/>
    </source>
</evidence>
<dbReference type="EC" id="3.1.1.-" evidence="6"/>
<dbReference type="GeneID" id="108736917"/>
<dbReference type="InParanoid" id="A0A1W4WY87"/>
<dbReference type="InterPro" id="IPR050309">
    <property type="entry name" value="Type-B_Carboxylest/Lipase"/>
</dbReference>
<dbReference type="PANTHER" id="PTHR11559">
    <property type="entry name" value="CARBOXYLESTERASE"/>
    <property type="match status" value="1"/>
</dbReference>
<dbReference type="CTD" id="115880324"/>
<dbReference type="InterPro" id="IPR029058">
    <property type="entry name" value="AB_hydrolase_fold"/>
</dbReference>
<organism evidence="8 9">
    <name type="scientific">Agrilus planipennis</name>
    <name type="common">Emerald ash borer</name>
    <name type="synonym">Agrilus marcopoli</name>
    <dbReference type="NCBI Taxonomy" id="224129"/>
    <lineage>
        <taxon>Eukaryota</taxon>
        <taxon>Metazoa</taxon>
        <taxon>Ecdysozoa</taxon>
        <taxon>Arthropoda</taxon>
        <taxon>Hexapoda</taxon>
        <taxon>Insecta</taxon>
        <taxon>Pterygota</taxon>
        <taxon>Neoptera</taxon>
        <taxon>Endopterygota</taxon>
        <taxon>Coleoptera</taxon>
        <taxon>Polyphaga</taxon>
        <taxon>Elateriformia</taxon>
        <taxon>Buprestoidea</taxon>
        <taxon>Buprestidae</taxon>
        <taxon>Agrilinae</taxon>
        <taxon>Agrilus</taxon>
    </lineage>
</organism>
<evidence type="ECO:0000256" key="2">
    <source>
        <dbReference type="ARBA" id="ARBA00022487"/>
    </source>
</evidence>
<evidence type="ECO:0000256" key="1">
    <source>
        <dbReference type="ARBA" id="ARBA00005964"/>
    </source>
</evidence>
<evidence type="ECO:0000313" key="9">
    <source>
        <dbReference type="RefSeq" id="XP_018325030.1"/>
    </source>
</evidence>
<dbReference type="Proteomes" id="UP000192223">
    <property type="component" value="Unplaced"/>
</dbReference>
<sequence length="627" mass="71710">MWSINYKCQYFHKGSVKVQQVCKKFFLNFLKRNEPIVYKIMNKMYKIVTLLVILCITQSSSSIYPEIETRSGWVRGITLRNTFGTTYHAFKGIPYAEAPVGELRFKAPKPISRWEETLNATQDKPPCIQKNTLFINHSVEGEEDCLYLNVYTTSIPRHDETQGNAVLVYIHYGGFFAGSGDSSYHGPEYFMNENVTLVTFNYRLGVFGFLSTNDDVAPGNWALKDQTAVLNWVQDNICYFGGDRDRVTIFGQSAGAASVHLHMLSPLSKGLFHRAISQSGTALSAFARPLPEIPLLVARAQAAFVGCDGNANTSALVDCLRNIDARVLVKSVDYFKFFGDQPSVVFMPSIEKRTSLNPHPFITQDPIEIIKSRNFNNVPWIVGFVQNEGLITAAELLRKSSLRNELISNFDSYCPQLLGLNFSTFPNQTDFVWTKIKDFYLEGNTINVTQPSTLQGFINLYGDRFFNYPGYKAIDLHLATGLHPIWVYSFNYKGEYSYVDHFARTNEGKDLIDWGVCHCDDLLYLFSSPALFKPLKYDSNDMQINVFMTKAWARFAKYGIPQPYCFIRWPSANKCNKELNGYTDFCYLNMTGSYETRGQIFTENNFFTNRLRFWSELPLFENFLYDV</sequence>
<keyword evidence="2" id="KW-0719">Serine esterase</keyword>